<dbReference type="InterPro" id="IPR013761">
    <property type="entry name" value="SAM/pointed_sf"/>
</dbReference>
<dbReference type="Gene3D" id="2.30.30.40">
    <property type="entry name" value="SH3 Domains"/>
    <property type="match status" value="2"/>
</dbReference>
<evidence type="ECO:0000259" key="4">
    <source>
        <dbReference type="PROSITE" id="PS50002"/>
    </source>
</evidence>
<dbReference type="PROSITE" id="PS50002">
    <property type="entry name" value="SH3"/>
    <property type="match status" value="2"/>
</dbReference>
<dbReference type="PANTHER" id="PTHR24135:SF28">
    <property type="entry name" value="LD13733P"/>
    <property type="match status" value="1"/>
</dbReference>
<feature type="domain" description="SAM" evidence="5">
    <location>
        <begin position="4"/>
        <end position="67"/>
    </location>
</feature>
<dbReference type="OrthoDB" id="8883818at2759"/>
<feature type="region of interest" description="Disordered" evidence="3">
    <location>
        <begin position="710"/>
        <end position="730"/>
    </location>
</feature>
<dbReference type="Proteomes" id="UP000007241">
    <property type="component" value="Unassembled WGS sequence"/>
</dbReference>
<dbReference type="SMART" id="SM00314">
    <property type="entry name" value="RA"/>
    <property type="match status" value="1"/>
</dbReference>
<dbReference type="PROSITE" id="PS50105">
    <property type="entry name" value="SAM_DOMAIN"/>
    <property type="match status" value="1"/>
</dbReference>
<dbReference type="GeneID" id="18244668"/>
<accession>F4PE52</accession>
<dbReference type="GO" id="GO:0003779">
    <property type="term" value="F:actin binding"/>
    <property type="evidence" value="ECO:0007669"/>
    <property type="project" value="InterPro"/>
</dbReference>
<evidence type="ECO:0000259" key="5">
    <source>
        <dbReference type="PROSITE" id="PS50105"/>
    </source>
</evidence>
<dbReference type="Pfam" id="PF00788">
    <property type="entry name" value="RA"/>
    <property type="match status" value="1"/>
</dbReference>
<dbReference type="InterPro" id="IPR001452">
    <property type="entry name" value="SH3_domain"/>
</dbReference>
<dbReference type="AlphaFoldDB" id="F4PE52"/>
<proteinExistence type="predicted"/>
<dbReference type="InterPro" id="IPR036886">
    <property type="entry name" value="Villin_headpiece_dom_sf"/>
</dbReference>
<dbReference type="Pfam" id="PF07647">
    <property type="entry name" value="SAM_2"/>
    <property type="match status" value="1"/>
</dbReference>
<name>F4PE52_BATDJ</name>
<dbReference type="PROSITE" id="PS50200">
    <property type="entry name" value="RA"/>
    <property type="match status" value="1"/>
</dbReference>
<dbReference type="GO" id="GO:0007165">
    <property type="term" value="P:signal transduction"/>
    <property type="evidence" value="ECO:0007669"/>
    <property type="project" value="InterPro"/>
</dbReference>
<dbReference type="SUPFAM" id="SSF47050">
    <property type="entry name" value="VHP, Villin headpiece domain"/>
    <property type="match status" value="1"/>
</dbReference>
<keyword evidence="1 2" id="KW-0728">SH3 domain</keyword>
<dbReference type="InterPro" id="IPR001660">
    <property type="entry name" value="SAM"/>
</dbReference>
<dbReference type="SUPFAM" id="SSF50044">
    <property type="entry name" value="SH3-domain"/>
    <property type="match status" value="2"/>
</dbReference>
<reference evidence="7 8" key="1">
    <citation type="submission" date="2009-12" db="EMBL/GenBank/DDBJ databases">
        <title>The draft genome of Batrachochytrium dendrobatidis.</title>
        <authorList>
            <consortium name="US DOE Joint Genome Institute (JGI-PGF)"/>
            <person name="Kuo A."/>
            <person name="Salamov A."/>
            <person name="Schmutz J."/>
            <person name="Lucas S."/>
            <person name="Pitluck S."/>
            <person name="Rosenblum E."/>
            <person name="Stajich J."/>
            <person name="Eisen M."/>
            <person name="Grigoriev I.V."/>
        </authorList>
    </citation>
    <scope>NUCLEOTIDE SEQUENCE [LARGE SCALE GENOMIC DNA]</scope>
    <source>
        <strain evidence="8">JAM81 / FGSC 10211</strain>
    </source>
</reference>
<evidence type="ECO:0000256" key="3">
    <source>
        <dbReference type="SAM" id="MobiDB-lite"/>
    </source>
</evidence>
<evidence type="ECO:0000256" key="1">
    <source>
        <dbReference type="ARBA" id="ARBA00022443"/>
    </source>
</evidence>
<sequence length="1107" mass="123004">MDAWDINQVTAWISSLGLKRHEKIFRDNNITGDILIHADHDMLKELEITAVGQRIALLKAIYNIKVQNGIPFEEDDYIPETVASANSILTDQGLPILNQPLPPIHNDIAHLEVTVSEQALTIERLNTEVACLSIELQALKNDLCPVWALLSEYRMFQQKTDSRYEQHMTDRSPAVTDFKQSKASVVNLETNMPNNGALCSITTGKMSSLNPVVHSPISVSVMGNELFDDANMLKHSSVSITTTHEQASHMYCFTKESDGSTIKIYGHYLFNRDLEAYKSFCVQYTDDCAKLIPDVLLKYKVQEDWKLYALFIQFRGKERCLSYNECPLQLIHQMQDNNDIPEFFIRHIKKVKPPTSRPRSIDLNTISPKLYIGARSENMDALGLVRTTDLSVNNKRLPIGYAINEYTASTNDEFDVKIGETFQIITKEHEWTVGERDGKRGWIPSDCLFIISGSSYNSGDAAMLNQHGVALYDYEKTSLNELSISQGDVLNAICAYQHWLLVEFHDKQGWVPICYISAFDKAVAILTRKNPKVFNSLHSTPLLSGSRVQSEPLTTHSQSVGKHLSQTGAVKYTISEPTLSIPEHTMSTPKSAPPKTINTKITVNSTSTKDESLAQGRSLSACEGVTTNRNSGLSARIHGGARTADMRVTPPRLNVMNTSALSKLTSLLDTINPFLDDFGANANFSDPKFASVDSVNLAILPSLEPFSEDEQTFSSVSGKQNGTMESTHRQASLEELTSLSQSLSTASNMILKYHCEASTSAMQYLSSQVNLDRFKAAEEMLSVLGEKLGIHGTHTMSAAAYACIIIKLDDLDKNIHQRLLDLQAYLLSNNDLTHPDSQDSETRQSDSMVHIKMIQETIDFTHSTLTSIVELLLEDARIYQRIAQSTSMQDNVNRSALVVTDKVGTGSSEFPDIEYPVPTSQTHVNAKPSLVELRCKPSSDIMSIAKPTECFTHSSTDSQEANPPMYIARKSMMNEREGKLASGVSTSQGIKRAVQSNIDLGDVITPEVVSTSVGGVDMDGNASQSSTPRMEKRFQGSNMTDTNVVDLLGEGLPYSIVLQRKDLDQNNLEKYLCNEDCIKYLGFAKADLAKLPSWKLDHLKRRAKMIT</sequence>
<dbReference type="CDD" id="cd01786">
    <property type="entry name" value="RA_STE50"/>
    <property type="match status" value="1"/>
</dbReference>
<gene>
    <name evidence="7" type="ORF">BATDEDRAFT_92551</name>
</gene>
<dbReference type="PANTHER" id="PTHR24135">
    <property type="entry name" value="SH3 AND MULTIPLE ANKYRIN REPEAT DOMAINS PROTEIN"/>
    <property type="match status" value="1"/>
</dbReference>
<evidence type="ECO:0000259" key="6">
    <source>
        <dbReference type="PROSITE" id="PS50200"/>
    </source>
</evidence>
<dbReference type="Pfam" id="PF00018">
    <property type="entry name" value="SH3_1"/>
    <property type="match status" value="2"/>
</dbReference>
<dbReference type="Gene3D" id="3.10.20.90">
    <property type="entry name" value="Phosphatidylinositol 3-kinase Catalytic Subunit, Chain A, domain 1"/>
    <property type="match status" value="1"/>
</dbReference>
<dbReference type="GO" id="GO:0007010">
    <property type="term" value="P:cytoskeleton organization"/>
    <property type="evidence" value="ECO:0007669"/>
    <property type="project" value="InterPro"/>
</dbReference>
<organism evidence="7 8">
    <name type="scientific">Batrachochytrium dendrobatidis (strain JAM81 / FGSC 10211)</name>
    <name type="common">Frog chytrid fungus</name>
    <dbReference type="NCBI Taxonomy" id="684364"/>
    <lineage>
        <taxon>Eukaryota</taxon>
        <taxon>Fungi</taxon>
        <taxon>Fungi incertae sedis</taxon>
        <taxon>Chytridiomycota</taxon>
        <taxon>Chytridiomycota incertae sedis</taxon>
        <taxon>Chytridiomycetes</taxon>
        <taxon>Rhizophydiales</taxon>
        <taxon>Rhizophydiales incertae sedis</taxon>
        <taxon>Batrachochytrium</taxon>
    </lineage>
</organism>
<dbReference type="InterPro" id="IPR029071">
    <property type="entry name" value="Ubiquitin-like_domsf"/>
</dbReference>
<evidence type="ECO:0000313" key="7">
    <source>
        <dbReference type="EMBL" id="EGF76495.1"/>
    </source>
</evidence>
<dbReference type="Gene3D" id="1.10.950.10">
    <property type="entry name" value="Villin headpiece domain"/>
    <property type="match status" value="1"/>
</dbReference>
<dbReference type="InterPro" id="IPR051569">
    <property type="entry name" value="SHANK"/>
</dbReference>
<feature type="domain" description="Ras-associating" evidence="6">
    <location>
        <begin position="258"/>
        <end position="350"/>
    </location>
</feature>
<dbReference type="SUPFAM" id="SSF54236">
    <property type="entry name" value="Ubiquitin-like"/>
    <property type="match status" value="1"/>
</dbReference>
<dbReference type="HOGENOM" id="CLU_282271_0_0_1"/>
<dbReference type="InterPro" id="IPR000159">
    <property type="entry name" value="RA_dom"/>
</dbReference>
<feature type="domain" description="SH3" evidence="4">
    <location>
        <begin position="463"/>
        <end position="521"/>
    </location>
</feature>
<dbReference type="InterPro" id="IPR036028">
    <property type="entry name" value="SH3-like_dom_sf"/>
</dbReference>
<dbReference type="STRING" id="684364.F4PE52"/>
<dbReference type="EMBL" id="GL882896">
    <property type="protein sequence ID" value="EGF76495.1"/>
    <property type="molecule type" value="Genomic_DNA"/>
</dbReference>
<keyword evidence="8" id="KW-1185">Reference proteome</keyword>
<feature type="domain" description="SH3" evidence="4">
    <location>
        <begin position="395"/>
        <end position="453"/>
    </location>
</feature>
<dbReference type="InParanoid" id="F4PE52"/>
<dbReference type="SMART" id="SM00454">
    <property type="entry name" value="SAM"/>
    <property type="match status" value="1"/>
</dbReference>
<dbReference type="RefSeq" id="XP_006682888.1">
    <property type="nucleotide sequence ID" value="XM_006682825.1"/>
</dbReference>
<dbReference type="SMART" id="SM00326">
    <property type="entry name" value="SH3"/>
    <property type="match status" value="2"/>
</dbReference>
<protein>
    <recommendedName>
        <fullName evidence="9">SAM domain-containing protein</fullName>
    </recommendedName>
</protein>
<feature type="compositionally biased region" description="Polar residues" evidence="3">
    <location>
        <begin position="712"/>
        <end position="725"/>
    </location>
</feature>
<evidence type="ECO:0000313" key="8">
    <source>
        <dbReference type="Proteomes" id="UP000007241"/>
    </source>
</evidence>
<dbReference type="SUPFAM" id="SSF47769">
    <property type="entry name" value="SAM/Pointed domain"/>
    <property type="match status" value="1"/>
</dbReference>
<evidence type="ECO:0000256" key="2">
    <source>
        <dbReference type="PROSITE-ProRule" id="PRU00192"/>
    </source>
</evidence>
<evidence type="ECO:0008006" key="9">
    <source>
        <dbReference type="Google" id="ProtNLM"/>
    </source>
</evidence>
<dbReference type="Gene3D" id="1.10.150.50">
    <property type="entry name" value="Transcription Factor, Ets-1"/>
    <property type="match status" value="1"/>
</dbReference>